<evidence type="ECO:0000256" key="11">
    <source>
        <dbReference type="ARBA" id="ARBA00023180"/>
    </source>
</evidence>
<evidence type="ECO:0000256" key="10">
    <source>
        <dbReference type="ARBA" id="ARBA00023136"/>
    </source>
</evidence>
<evidence type="ECO:0000313" key="16">
    <source>
        <dbReference type="EMBL" id="TDL27114.1"/>
    </source>
</evidence>
<dbReference type="EMBL" id="ML170160">
    <property type="protein sequence ID" value="TDL27114.1"/>
    <property type="molecule type" value="Genomic_DNA"/>
</dbReference>
<dbReference type="InterPro" id="IPR017850">
    <property type="entry name" value="Alkaline_phosphatase_core_sf"/>
</dbReference>
<evidence type="ECO:0000256" key="3">
    <source>
        <dbReference type="ARBA" id="ARBA00008400"/>
    </source>
</evidence>
<dbReference type="Pfam" id="PF01663">
    <property type="entry name" value="Phosphodiest"/>
    <property type="match status" value="1"/>
</dbReference>
<keyword evidence="9 14" id="KW-1133">Transmembrane helix</keyword>
<evidence type="ECO:0000256" key="13">
    <source>
        <dbReference type="ARBA" id="ARBA00024850"/>
    </source>
</evidence>
<evidence type="ECO:0000256" key="6">
    <source>
        <dbReference type="ARBA" id="ARBA00022679"/>
    </source>
</evidence>
<comment type="subcellular location">
    <subcellularLocation>
        <location evidence="1 14">Endoplasmic reticulum membrane</location>
        <topology evidence="1 14">Multi-pass membrane protein</topology>
    </subcellularLocation>
</comment>
<dbReference type="Proteomes" id="UP000294933">
    <property type="component" value="Unassembled WGS sequence"/>
</dbReference>
<dbReference type="GO" id="GO:0071555">
    <property type="term" value="P:cell wall organization"/>
    <property type="evidence" value="ECO:0007669"/>
    <property type="project" value="UniProtKB-KW"/>
</dbReference>
<dbReference type="InterPro" id="IPR037671">
    <property type="entry name" value="PIGN_N"/>
</dbReference>
<dbReference type="OrthoDB" id="2748310at2759"/>
<evidence type="ECO:0000256" key="8">
    <source>
        <dbReference type="ARBA" id="ARBA00022824"/>
    </source>
</evidence>
<comment type="similarity">
    <text evidence="3 14">Belongs to the PIGG/PIGN/PIGO family. PIGN subfamily.</text>
</comment>
<feature type="transmembrane region" description="Helical" evidence="14">
    <location>
        <begin position="644"/>
        <end position="660"/>
    </location>
</feature>
<evidence type="ECO:0000256" key="2">
    <source>
        <dbReference type="ARBA" id="ARBA00004687"/>
    </source>
</evidence>
<feature type="transmembrane region" description="Helical" evidence="14">
    <location>
        <begin position="888"/>
        <end position="912"/>
    </location>
</feature>
<feature type="domain" description="GPI ethanolamine phosphate transferase 1 C-terminal" evidence="15">
    <location>
        <begin position="747"/>
        <end position="881"/>
    </location>
</feature>
<evidence type="ECO:0000256" key="4">
    <source>
        <dbReference type="ARBA" id="ARBA00020831"/>
    </source>
</evidence>
<gene>
    <name evidence="16" type="ORF">BD410DRAFT_879646</name>
</gene>
<dbReference type="GO" id="GO:0006506">
    <property type="term" value="P:GPI anchor biosynthetic process"/>
    <property type="evidence" value="ECO:0007669"/>
    <property type="project" value="UniProtKB-UniPathway"/>
</dbReference>
<reference evidence="16 17" key="1">
    <citation type="submission" date="2018-06" db="EMBL/GenBank/DDBJ databases">
        <title>A transcriptomic atlas of mushroom development highlights an independent origin of complex multicellularity.</title>
        <authorList>
            <consortium name="DOE Joint Genome Institute"/>
            <person name="Krizsan K."/>
            <person name="Almasi E."/>
            <person name="Merenyi Z."/>
            <person name="Sahu N."/>
            <person name="Viragh M."/>
            <person name="Koszo T."/>
            <person name="Mondo S."/>
            <person name="Kiss B."/>
            <person name="Balint B."/>
            <person name="Kues U."/>
            <person name="Barry K."/>
            <person name="Hegedus J.C."/>
            <person name="Henrissat B."/>
            <person name="Johnson J."/>
            <person name="Lipzen A."/>
            <person name="Ohm R."/>
            <person name="Nagy I."/>
            <person name="Pangilinan J."/>
            <person name="Yan J."/>
            <person name="Xiong Y."/>
            <person name="Grigoriev I.V."/>
            <person name="Hibbett D.S."/>
            <person name="Nagy L.G."/>
        </authorList>
    </citation>
    <scope>NUCLEOTIDE SEQUENCE [LARGE SCALE GENOMIC DNA]</scope>
    <source>
        <strain evidence="16 17">SZMC22713</strain>
    </source>
</reference>
<keyword evidence="12" id="KW-0961">Cell wall biogenesis/degradation</keyword>
<keyword evidence="8 14" id="KW-0256">Endoplasmic reticulum</keyword>
<dbReference type="FunFam" id="3.40.720.10:FF:000015">
    <property type="entry name" value="GPI ethanolamine phosphate transferase 1"/>
    <property type="match status" value="1"/>
</dbReference>
<dbReference type="GO" id="GO:0051377">
    <property type="term" value="F:mannose-ethanolamine phosphotransferase activity"/>
    <property type="evidence" value="ECO:0007669"/>
    <property type="project" value="UniProtKB-UniRule"/>
</dbReference>
<feature type="transmembrane region" description="Helical" evidence="14">
    <location>
        <begin position="821"/>
        <end position="844"/>
    </location>
</feature>
<dbReference type="InterPro" id="IPR002591">
    <property type="entry name" value="Phosphodiest/P_Trfase"/>
</dbReference>
<evidence type="ECO:0000256" key="7">
    <source>
        <dbReference type="ARBA" id="ARBA00022692"/>
    </source>
</evidence>
<dbReference type="Gene3D" id="3.40.720.10">
    <property type="entry name" value="Alkaline Phosphatase, subunit A"/>
    <property type="match status" value="1"/>
</dbReference>
<keyword evidence="11" id="KW-0325">Glycoprotein</keyword>
<keyword evidence="7 14" id="KW-0812">Transmembrane</keyword>
<keyword evidence="5 14" id="KW-0337">GPI-anchor biosynthesis</keyword>
<dbReference type="InterPro" id="IPR007070">
    <property type="entry name" value="GPI_EtnP_transferase_1"/>
</dbReference>
<comment type="caution">
    <text evidence="14">Lacks conserved residue(s) required for the propagation of feature annotation.</text>
</comment>
<feature type="transmembrane region" description="Helical" evidence="14">
    <location>
        <begin position="615"/>
        <end position="632"/>
    </location>
</feature>
<dbReference type="Pfam" id="PF04987">
    <property type="entry name" value="PigN"/>
    <property type="match status" value="2"/>
</dbReference>
<dbReference type="CDD" id="cd16020">
    <property type="entry name" value="GPI_EPT_1"/>
    <property type="match status" value="1"/>
</dbReference>
<feature type="transmembrane region" description="Helical" evidence="14">
    <location>
        <begin position="530"/>
        <end position="551"/>
    </location>
</feature>
<dbReference type="STRING" id="50990.A0A4Y7QHI5"/>
<dbReference type="VEuPathDB" id="FungiDB:BD410DRAFT_879646"/>
<dbReference type="UniPathway" id="UPA00196"/>
<proteinExistence type="inferred from homology"/>
<dbReference type="PANTHER" id="PTHR12250">
    <property type="entry name" value="PHOSPHATIDYLINOSITOL GLYCAN, CLASS N"/>
    <property type="match status" value="1"/>
</dbReference>
<dbReference type="SUPFAM" id="SSF53649">
    <property type="entry name" value="Alkaline phosphatase-like"/>
    <property type="match status" value="1"/>
</dbReference>
<organism evidence="16 17">
    <name type="scientific">Rickenella mellea</name>
    <dbReference type="NCBI Taxonomy" id="50990"/>
    <lineage>
        <taxon>Eukaryota</taxon>
        <taxon>Fungi</taxon>
        <taxon>Dikarya</taxon>
        <taxon>Basidiomycota</taxon>
        <taxon>Agaricomycotina</taxon>
        <taxon>Agaricomycetes</taxon>
        <taxon>Hymenochaetales</taxon>
        <taxon>Rickenellaceae</taxon>
        <taxon>Rickenella</taxon>
    </lineage>
</organism>
<feature type="transmembrane region" description="Helical" evidence="14">
    <location>
        <begin position="593"/>
        <end position="609"/>
    </location>
</feature>
<feature type="domain" description="GPI ethanolamine phosphate transferase 1 C-terminal" evidence="15">
    <location>
        <begin position="485"/>
        <end position="673"/>
    </location>
</feature>
<keyword evidence="6 14" id="KW-0808">Transferase</keyword>
<dbReference type="InterPro" id="IPR017852">
    <property type="entry name" value="GPI_EtnP_transferase_1_C"/>
</dbReference>
<dbReference type="EC" id="2.-.-.-" evidence="14"/>
<evidence type="ECO:0000256" key="5">
    <source>
        <dbReference type="ARBA" id="ARBA00022502"/>
    </source>
</evidence>
<accession>A0A4Y7QHI5</accession>
<keyword evidence="17" id="KW-1185">Reference proteome</keyword>
<evidence type="ECO:0000313" key="17">
    <source>
        <dbReference type="Proteomes" id="UP000294933"/>
    </source>
</evidence>
<name>A0A4Y7QHI5_9AGAM</name>
<comment type="function">
    <text evidence="13 14">Ethanolamine phosphate transferase involved in glycosylphosphatidylinositol-anchor biosynthesis. Transfers ethanolamine phosphate to the first alpha-1,4-linked mannose of the glycosylphosphatidylinositol precursor of GPI-anchor.</text>
</comment>
<evidence type="ECO:0000256" key="12">
    <source>
        <dbReference type="ARBA" id="ARBA00023316"/>
    </source>
</evidence>
<protein>
    <recommendedName>
        <fullName evidence="4 14">GPI ethanolamine phosphate transferase 1</fullName>
        <ecNumber evidence="14">2.-.-.-</ecNumber>
    </recommendedName>
</protein>
<evidence type="ECO:0000256" key="9">
    <source>
        <dbReference type="ARBA" id="ARBA00022989"/>
    </source>
</evidence>
<keyword evidence="10 14" id="KW-0472">Membrane</keyword>
<evidence type="ECO:0000256" key="14">
    <source>
        <dbReference type="RuleBase" id="RU367138"/>
    </source>
</evidence>
<comment type="pathway">
    <text evidence="2 14">Glycolipid biosynthesis; glycosylphosphatidylinositol-anchor biosynthesis.</text>
</comment>
<dbReference type="PANTHER" id="PTHR12250:SF0">
    <property type="entry name" value="GPI ETHANOLAMINE PHOSPHATE TRANSFERASE 1"/>
    <property type="match status" value="1"/>
</dbReference>
<dbReference type="AlphaFoldDB" id="A0A4Y7QHI5"/>
<feature type="transmembrane region" description="Helical" evidence="14">
    <location>
        <begin position="856"/>
        <end position="876"/>
    </location>
</feature>
<dbReference type="GO" id="GO:0005789">
    <property type="term" value="C:endoplasmic reticulum membrane"/>
    <property type="evidence" value="ECO:0007669"/>
    <property type="project" value="UniProtKB-SubCell"/>
</dbReference>
<feature type="transmembrane region" description="Helical" evidence="14">
    <location>
        <begin position="750"/>
        <end position="768"/>
    </location>
</feature>
<evidence type="ECO:0000259" key="15">
    <source>
        <dbReference type="Pfam" id="PF04987"/>
    </source>
</evidence>
<evidence type="ECO:0000256" key="1">
    <source>
        <dbReference type="ARBA" id="ARBA00004477"/>
    </source>
</evidence>
<feature type="transmembrane region" description="Helical" evidence="14">
    <location>
        <begin position="495"/>
        <end position="518"/>
    </location>
</feature>
<sequence>MANMLCFLKSKLGSPTMKTLFLALIFHQIYLISVFDCYFKSSVVNGMQQFKVERAEAKRLVLFVGKRLNSLSWFAGLLTHNTILGDGLRADLIMNLSPFPTIPDSPQVVAPYLRSITQTRGAFGLSHTRIPTETRPGHVAMISGMYEDVSDVTKGWTTHPVEFDSVFNQSSHTFSFGPPDILPMFAKGAVPGKVKTWMYAEDDEDFTKDATVWDVWVLEQLETLLRNATMDRTLDKQLREDGVVFFLHFLGVDTTGHSYRPHSKEYMNSLGIIDNIIKKTEQLLKDFYGDEETSYIFTADHGMANIGNHGDGNPDSTRTPLIMWGKGIRGPLPDSNISSHDDYSRPWGLDQFVRQDVLQADIAPMMAILLGINFPVNSVGVPPDLDPLSPGYLYLKGGERALADAAVVNAKFCGKSILEQYRAKHREKAEHTVFYKPFSGPEETTNATSSPGAPQLAEIEHLFAQEKWTETREKSIELIRTLLDGLKYLQTYDLVMLRSVVVAGYTGWAAFSITSLIFSDPLSSSPSRVTIFILHIIAASVLLVFWTLFSIQESPRTYYLYVAFPCYFWHNAIRRTVTYLSGRGWNNLSLKSLGQCAAVILSLLCMVAAYTNRAIWSIGFVFIGIYWPLVHWPSSLRKGEPKLLVGWVASCLVTALTPLRDVEQKESAALVYIPYSEHERHYSWLLLQCCWRHLNDLRRIGLKTPKETVPYPWLCEFRPNSVYHTSAGKVPPSTPIFVSKIFEQALAAEGLFYLAYSTTLIIWISVETKVRMHTRKTKDLGKVEPYKPGLDDVGFFGAGNFSSVASFYLEPIYRLVPVFNPFLAVTLVKIKIVAPFVLLSAVLATLNSRLGLPPFSLLRIALSMTDVMTLTFFLNVSDKGSWQDIGQGISSFVVSSLLIVFSTGVCMLGEWLMSGSTSRRPSGDRKLL</sequence>